<dbReference type="SUPFAM" id="SSF51695">
    <property type="entry name" value="PLC-like phosphodiesterases"/>
    <property type="match status" value="1"/>
</dbReference>
<dbReference type="PANTHER" id="PTHR13593:SF113">
    <property type="entry name" value="SI:DKEY-266F7.9"/>
    <property type="match status" value="1"/>
</dbReference>
<dbReference type="PANTHER" id="PTHR13593">
    <property type="match status" value="1"/>
</dbReference>
<dbReference type="InterPro" id="IPR051057">
    <property type="entry name" value="PI-PLC_domain"/>
</dbReference>
<gene>
    <name evidence="1" type="ORF">ASIM_LOCUS13043</name>
</gene>
<dbReference type="WBParaSite" id="ASIM_0001361501-mRNA-1">
    <property type="protein sequence ID" value="ASIM_0001361501-mRNA-1"/>
    <property type="gene ID" value="ASIM_0001361501"/>
</dbReference>
<sequence length="295" mass="34630">MYLNIEIRSKRSGSHDSFANSSLLSNKPVANDEGRLLRWIGHLPAVRRVVRRWGRTQSLTIKEQLECGIRYFDMRVTIPSCRSLSSSIRVVHALYGAELYRLLNEMNAFLESHPKEVIIIDFNHLYNFNAITYKQLLKSIEIAFNPQKLCPRQDDLRQLSLERMWQNGYQVIVISARERRIPTNAWVWPPKCILSPYPNVNRVYRLLRFLDTTLADHRKYPREIFFVTQGILTPRVRDIGLHLRSSLENYMAKECTKRVTEWIQSYSNTSSFNIIICDFIDSNEFCNTVISLNVR</sequence>
<dbReference type="GO" id="GO:0008081">
    <property type="term" value="F:phosphoric diester hydrolase activity"/>
    <property type="evidence" value="ECO:0007669"/>
    <property type="project" value="InterPro"/>
</dbReference>
<evidence type="ECO:0000313" key="3">
    <source>
        <dbReference type="WBParaSite" id="ASIM_0001361501-mRNA-1"/>
    </source>
</evidence>
<protein>
    <submittedName>
        <fullName evidence="3">PLCXc domain-containing protein</fullName>
    </submittedName>
</protein>
<reference evidence="1 2" key="2">
    <citation type="submission" date="2018-11" db="EMBL/GenBank/DDBJ databases">
        <authorList>
            <consortium name="Pathogen Informatics"/>
        </authorList>
    </citation>
    <scope>NUCLEOTIDE SEQUENCE [LARGE SCALE GENOMIC DNA]</scope>
</reference>
<name>A0A0M3JYS6_ANISI</name>
<proteinExistence type="predicted"/>
<organism evidence="3">
    <name type="scientific">Anisakis simplex</name>
    <name type="common">Herring worm</name>
    <dbReference type="NCBI Taxonomy" id="6269"/>
    <lineage>
        <taxon>Eukaryota</taxon>
        <taxon>Metazoa</taxon>
        <taxon>Ecdysozoa</taxon>
        <taxon>Nematoda</taxon>
        <taxon>Chromadorea</taxon>
        <taxon>Rhabditida</taxon>
        <taxon>Spirurina</taxon>
        <taxon>Ascaridomorpha</taxon>
        <taxon>Ascaridoidea</taxon>
        <taxon>Anisakidae</taxon>
        <taxon>Anisakis</taxon>
        <taxon>Anisakis simplex complex</taxon>
    </lineage>
</organism>
<dbReference type="Gene3D" id="3.20.20.190">
    <property type="entry name" value="Phosphatidylinositol (PI) phosphodiesterase"/>
    <property type="match status" value="1"/>
</dbReference>
<dbReference type="InterPro" id="IPR017946">
    <property type="entry name" value="PLC-like_Pdiesterase_TIM-brl"/>
</dbReference>
<dbReference type="GO" id="GO:0006629">
    <property type="term" value="P:lipid metabolic process"/>
    <property type="evidence" value="ECO:0007669"/>
    <property type="project" value="InterPro"/>
</dbReference>
<accession>A0A0M3JYS6</accession>
<evidence type="ECO:0000313" key="1">
    <source>
        <dbReference type="EMBL" id="VDK48770.1"/>
    </source>
</evidence>
<evidence type="ECO:0000313" key="2">
    <source>
        <dbReference type="Proteomes" id="UP000267096"/>
    </source>
</evidence>
<dbReference type="Proteomes" id="UP000267096">
    <property type="component" value="Unassembled WGS sequence"/>
</dbReference>
<dbReference type="OrthoDB" id="194775at2759"/>
<dbReference type="EMBL" id="UYRR01031301">
    <property type="protein sequence ID" value="VDK48770.1"/>
    <property type="molecule type" value="Genomic_DNA"/>
</dbReference>
<dbReference type="AlphaFoldDB" id="A0A0M3JYS6"/>
<keyword evidence="2" id="KW-1185">Reference proteome</keyword>
<reference evidence="3" key="1">
    <citation type="submission" date="2017-02" db="UniProtKB">
        <authorList>
            <consortium name="WormBaseParasite"/>
        </authorList>
    </citation>
    <scope>IDENTIFICATION</scope>
</reference>